<dbReference type="GO" id="GO:0008654">
    <property type="term" value="P:phospholipid biosynthetic process"/>
    <property type="evidence" value="ECO:0007669"/>
    <property type="project" value="UniProtKB-KW"/>
</dbReference>
<dbReference type="PANTHER" id="PTHR11728:SF1">
    <property type="entry name" value="GLYCEROL-3-PHOSPHATE DEHYDROGENASE [NAD(+)] 2, CHLOROPLASTIC"/>
    <property type="match status" value="1"/>
</dbReference>
<protein>
    <recommendedName>
        <fullName evidence="12">Glycerol-3-phosphate dehydrogenase</fullName>
        <ecNumber evidence="12">1.1.1.94</ecNumber>
    </recommendedName>
</protein>
<dbReference type="STRING" id="887929.HMP0721_0322"/>
<dbReference type="EC" id="1.1.1.94" evidence="12"/>
<evidence type="ECO:0000313" key="16">
    <source>
        <dbReference type="Proteomes" id="UP000004754"/>
    </source>
</evidence>
<dbReference type="InterPro" id="IPR013328">
    <property type="entry name" value="6PGD_dom2"/>
</dbReference>
<dbReference type="InterPro" id="IPR006168">
    <property type="entry name" value="G3P_DH_NAD-dep"/>
</dbReference>
<keyword evidence="8" id="KW-1208">Phospholipid metabolism</keyword>
<evidence type="ECO:0000259" key="13">
    <source>
        <dbReference type="Pfam" id="PF01210"/>
    </source>
</evidence>
<keyword evidence="6" id="KW-0443">Lipid metabolism</keyword>
<dbReference type="Proteomes" id="UP000004754">
    <property type="component" value="Unassembled WGS sequence"/>
</dbReference>
<dbReference type="Gene3D" id="3.40.50.720">
    <property type="entry name" value="NAD(P)-binding Rossmann-like Domain"/>
    <property type="match status" value="1"/>
</dbReference>
<evidence type="ECO:0000256" key="1">
    <source>
        <dbReference type="ARBA" id="ARBA00011009"/>
    </source>
</evidence>
<evidence type="ECO:0000256" key="10">
    <source>
        <dbReference type="PIRSR" id="PIRSR000114-3"/>
    </source>
</evidence>
<dbReference type="InterPro" id="IPR008927">
    <property type="entry name" value="6-PGluconate_DH-like_C_sf"/>
</dbReference>
<dbReference type="GO" id="GO:0005829">
    <property type="term" value="C:cytosol"/>
    <property type="evidence" value="ECO:0007669"/>
    <property type="project" value="TreeGrafter"/>
</dbReference>
<dbReference type="InterPro" id="IPR006109">
    <property type="entry name" value="G3P_DH_NAD-dep_C"/>
</dbReference>
<dbReference type="PANTHER" id="PTHR11728">
    <property type="entry name" value="GLYCEROL-3-PHOSPHATE DEHYDROGENASE"/>
    <property type="match status" value="1"/>
</dbReference>
<dbReference type="HOGENOM" id="CLU_033449_1_0_9"/>
<name>E6ME89_9FIRM</name>
<dbReference type="SUPFAM" id="SSF48179">
    <property type="entry name" value="6-phosphogluconate dehydrogenase C-terminal domain-like"/>
    <property type="match status" value="1"/>
</dbReference>
<evidence type="ECO:0000256" key="5">
    <source>
        <dbReference type="ARBA" id="ARBA00023027"/>
    </source>
</evidence>
<keyword evidence="4 11" id="KW-0560">Oxidoreductase</keyword>
<dbReference type="PIRSF" id="PIRSF000114">
    <property type="entry name" value="Glycerol-3-P_dh"/>
    <property type="match status" value="1"/>
</dbReference>
<dbReference type="InterPro" id="IPR036291">
    <property type="entry name" value="NAD(P)-bd_dom_sf"/>
</dbReference>
<organism evidence="15 16">
    <name type="scientific">Pseudoramibacter alactolyticus ATCC 23263</name>
    <dbReference type="NCBI Taxonomy" id="887929"/>
    <lineage>
        <taxon>Bacteria</taxon>
        <taxon>Bacillati</taxon>
        <taxon>Bacillota</taxon>
        <taxon>Clostridia</taxon>
        <taxon>Eubacteriales</taxon>
        <taxon>Eubacteriaceae</taxon>
        <taxon>Pseudoramibacter</taxon>
    </lineage>
</organism>
<gene>
    <name evidence="15" type="ORF">HMP0721_0322</name>
</gene>
<reference evidence="15 16" key="1">
    <citation type="submission" date="2010-12" db="EMBL/GenBank/DDBJ databases">
        <authorList>
            <person name="Muzny D."/>
            <person name="Qin X."/>
            <person name="Deng J."/>
            <person name="Jiang H."/>
            <person name="Liu Y."/>
            <person name="Qu J."/>
            <person name="Song X.-Z."/>
            <person name="Zhang L."/>
            <person name="Thornton R."/>
            <person name="Coyle M."/>
            <person name="Francisco L."/>
            <person name="Jackson L."/>
            <person name="Javaid M."/>
            <person name="Korchina V."/>
            <person name="Kovar C."/>
            <person name="Mata R."/>
            <person name="Mathew T."/>
            <person name="Ngo R."/>
            <person name="Nguyen L."/>
            <person name="Nguyen N."/>
            <person name="Okwuonu G."/>
            <person name="Ongeri F."/>
            <person name="Pham C."/>
            <person name="Simmons D."/>
            <person name="Wilczek-Boney K."/>
            <person name="Hale W."/>
            <person name="Jakkamsetti A."/>
            <person name="Pham P."/>
            <person name="Ruth R."/>
            <person name="San Lucas F."/>
            <person name="Warren J."/>
            <person name="Zhang J."/>
            <person name="Zhao Z."/>
            <person name="Zhou C."/>
            <person name="Zhu D."/>
            <person name="Lee S."/>
            <person name="Bess C."/>
            <person name="Blankenburg K."/>
            <person name="Forbes L."/>
            <person name="Fu Q."/>
            <person name="Gubbala S."/>
            <person name="Hirani K."/>
            <person name="Jayaseelan J.C."/>
            <person name="Lara F."/>
            <person name="Munidasa M."/>
            <person name="Palculict T."/>
            <person name="Patil S."/>
            <person name="Pu L.-L."/>
            <person name="Saada N."/>
            <person name="Tang L."/>
            <person name="Weissenberger G."/>
            <person name="Zhu Y."/>
            <person name="Hemphill L."/>
            <person name="Shang Y."/>
            <person name="Youmans B."/>
            <person name="Ayvaz T."/>
            <person name="Ross M."/>
            <person name="Santibanez J."/>
            <person name="Aqrawi P."/>
            <person name="Gross S."/>
            <person name="Joshi V."/>
            <person name="Fowler G."/>
            <person name="Nazareth L."/>
            <person name="Reid J."/>
            <person name="Worley K."/>
            <person name="Petrosino J."/>
            <person name="Highlander S."/>
            <person name="Gibbs R."/>
        </authorList>
    </citation>
    <scope>NUCLEOTIDE SEQUENCE [LARGE SCALE GENOMIC DNA]</scope>
    <source>
        <strain evidence="15 16">ATCC 23263</strain>
    </source>
</reference>
<dbReference type="PRINTS" id="PR00077">
    <property type="entry name" value="GPDHDRGNASE"/>
</dbReference>
<feature type="domain" description="Glycerol-3-phosphate dehydrogenase NAD-dependent C-terminal" evidence="14">
    <location>
        <begin position="204"/>
        <end position="353"/>
    </location>
</feature>
<comment type="catalytic activity">
    <reaction evidence="12">
        <text>sn-glycerol 3-phosphate + NADP(+) = dihydroxyacetone phosphate + NADPH + H(+)</text>
        <dbReference type="Rhea" id="RHEA:11096"/>
        <dbReference type="ChEBI" id="CHEBI:15378"/>
        <dbReference type="ChEBI" id="CHEBI:57597"/>
        <dbReference type="ChEBI" id="CHEBI:57642"/>
        <dbReference type="ChEBI" id="CHEBI:57783"/>
        <dbReference type="ChEBI" id="CHEBI:58349"/>
        <dbReference type="EC" id="1.1.1.94"/>
    </reaction>
</comment>
<keyword evidence="2" id="KW-0444">Lipid biosynthesis</keyword>
<dbReference type="GO" id="GO:0046168">
    <property type="term" value="P:glycerol-3-phosphate catabolic process"/>
    <property type="evidence" value="ECO:0007669"/>
    <property type="project" value="InterPro"/>
</dbReference>
<comment type="similarity">
    <text evidence="1 11">Belongs to the NAD-dependent glycerol-3-phosphate dehydrogenase family.</text>
</comment>
<keyword evidence="3" id="KW-0521">NADP</keyword>
<feature type="binding site" evidence="10">
    <location>
        <position position="164"/>
    </location>
    <ligand>
        <name>NAD(+)</name>
        <dbReference type="ChEBI" id="CHEBI:57540"/>
    </ligand>
</feature>
<feature type="domain" description="Glycerol-3-phosphate dehydrogenase NAD-dependent N-terminal" evidence="13">
    <location>
        <begin position="22"/>
        <end position="174"/>
    </location>
</feature>
<dbReference type="AlphaFoldDB" id="E6ME89"/>
<dbReference type="Pfam" id="PF01210">
    <property type="entry name" value="NAD_Gly3P_dh_N"/>
    <property type="match status" value="1"/>
</dbReference>
<sequence>MNLFVIGNENGRSQERKNMAIVTLVGSGQMASALTFPLFENGYEVRLVGSPLDGDVIARLRQDNYHINLDRTLHDGVKYYTIDQLSEALDDAELVVCGVSSFGVDWFLESVFPVIRADVPVISVTKGMIDYPDGRLQVYPEYWAERMPEDHQIELFAIGGPCTARDLSDHDHSFVAYCGKDLEKLAWIREHFATDYYHIAITDDVVGLEAAVALKNGYALGTAIAIGMKNRCGDDGIAHVNSKAALFQQSVWEMDQLLGIVGGSHKMIMYAAGDLDVTVAGGRSRKVGQYLGEGFSMPEIEAKLAGQTLEAVVIATRTAKAVKAMAKAGRIKETDFPLLMHVDQCLNAGAKVNIPWHDFETVTRDAVK</sequence>
<evidence type="ECO:0000256" key="12">
    <source>
        <dbReference type="RuleBase" id="RU000439"/>
    </source>
</evidence>
<keyword evidence="7" id="KW-0594">Phospholipid biosynthesis</keyword>
<evidence type="ECO:0000256" key="2">
    <source>
        <dbReference type="ARBA" id="ARBA00022516"/>
    </source>
</evidence>
<feature type="active site" description="Proton acceptor" evidence="9">
    <location>
        <position position="215"/>
    </location>
</feature>
<evidence type="ECO:0000259" key="14">
    <source>
        <dbReference type="Pfam" id="PF07479"/>
    </source>
</evidence>
<proteinExistence type="inferred from homology"/>
<dbReference type="SUPFAM" id="SSF51735">
    <property type="entry name" value="NAD(P)-binding Rossmann-fold domains"/>
    <property type="match status" value="1"/>
</dbReference>
<dbReference type="Pfam" id="PF07479">
    <property type="entry name" value="NAD_Gly3P_dh_C"/>
    <property type="match status" value="1"/>
</dbReference>
<dbReference type="eggNOG" id="COG0240">
    <property type="taxonomic scope" value="Bacteria"/>
</dbReference>
<evidence type="ECO:0000256" key="8">
    <source>
        <dbReference type="ARBA" id="ARBA00023264"/>
    </source>
</evidence>
<dbReference type="GO" id="GO:0051287">
    <property type="term" value="F:NAD binding"/>
    <property type="evidence" value="ECO:0007669"/>
    <property type="project" value="InterPro"/>
</dbReference>
<evidence type="ECO:0000256" key="11">
    <source>
        <dbReference type="RuleBase" id="RU000437"/>
    </source>
</evidence>
<dbReference type="GO" id="GO:0005975">
    <property type="term" value="P:carbohydrate metabolic process"/>
    <property type="evidence" value="ECO:0007669"/>
    <property type="project" value="InterPro"/>
</dbReference>
<evidence type="ECO:0000256" key="9">
    <source>
        <dbReference type="PIRSR" id="PIRSR000114-1"/>
    </source>
</evidence>
<dbReference type="InterPro" id="IPR011128">
    <property type="entry name" value="G3P_DH_NAD-dep_N"/>
</dbReference>
<keyword evidence="16" id="KW-1185">Reference proteome</keyword>
<evidence type="ECO:0000256" key="7">
    <source>
        <dbReference type="ARBA" id="ARBA00023209"/>
    </source>
</evidence>
<dbReference type="GO" id="GO:0141153">
    <property type="term" value="F:glycerol-3-phosphate dehydrogenase (NADP+) activity"/>
    <property type="evidence" value="ECO:0007669"/>
    <property type="project" value="RHEA"/>
</dbReference>
<comment type="caution">
    <text evidence="15">The sequence shown here is derived from an EMBL/GenBank/DDBJ whole genome shotgun (WGS) entry which is preliminary data.</text>
</comment>
<feature type="binding site" evidence="10">
    <location>
        <position position="283"/>
    </location>
    <ligand>
        <name>NAD(+)</name>
        <dbReference type="ChEBI" id="CHEBI:57540"/>
    </ligand>
</feature>
<evidence type="ECO:0000313" key="15">
    <source>
        <dbReference type="EMBL" id="EFV02636.1"/>
    </source>
</evidence>
<accession>E6ME89</accession>
<dbReference type="Gene3D" id="1.10.1040.10">
    <property type="entry name" value="N-(1-d-carboxylethyl)-l-norvaline Dehydrogenase, domain 2"/>
    <property type="match status" value="1"/>
</dbReference>
<dbReference type="EMBL" id="AEQN01000006">
    <property type="protein sequence ID" value="EFV02636.1"/>
    <property type="molecule type" value="Genomic_DNA"/>
</dbReference>
<evidence type="ECO:0000256" key="3">
    <source>
        <dbReference type="ARBA" id="ARBA00022857"/>
    </source>
</evidence>
<evidence type="ECO:0000256" key="4">
    <source>
        <dbReference type="ARBA" id="ARBA00023002"/>
    </source>
</evidence>
<keyword evidence="5 10" id="KW-0520">NAD</keyword>
<evidence type="ECO:0000256" key="6">
    <source>
        <dbReference type="ARBA" id="ARBA00023098"/>
    </source>
</evidence>